<gene>
    <name evidence="2" type="ORF">COEU31_07320</name>
</gene>
<dbReference type="RefSeq" id="WP_055223362.1">
    <property type="nucleotide sequence ID" value="NZ_BLYL01000003.1"/>
</dbReference>
<comment type="caution">
    <text evidence="2">The sequence shown here is derived from an EMBL/GenBank/DDBJ whole genome shotgun (WGS) entry which is preliminary data.</text>
</comment>
<sequence length="85" mass="10233">MNKVLVELYCAATIKKYDMWFPKSMKIREVINQLIEQIEDFENNNELFQNTDNIMLYLYERQDVLNRDYTVEQCGIVSGQRIMMV</sequence>
<organism evidence="2 3">
    <name type="scientific">Coprococcus eutactus</name>
    <dbReference type="NCBI Taxonomy" id="33043"/>
    <lineage>
        <taxon>Bacteria</taxon>
        <taxon>Bacillati</taxon>
        <taxon>Bacillota</taxon>
        <taxon>Clostridia</taxon>
        <taxon>Lachnospirales</taxon>
        <taxon>Lachnospiraceae</taxon>
        <taxon>Coprococcus</taxon>
    </lineage>
</organism>
<feature type="coiled-coil region" evidence="1">
    <location>
        <begin position="24"/>
        <end position="51"/>
    </location>
</feature>
<protein>
    <recommendedName>
        <fullName evidence="4">Ubiquitin-like domain-containing protein</fullName>
    </recommendedName>
</protein>
<keyword evidence="1" id="KW-0175">Coiled coil</keyword>
<evidence type="ECO:0000256" key="1">
    <source>
        <dbReference type="SAM" id="Coils"/>
    </source>
</evidence>
<accession>A0AAI9K5I6</accession>
<evidence type="ECO:0000313" key="3">
    <source>
        <dbReference type="Proteomes" id="UP000660047"/>
    </source>
</evidence>
<dbReference type="EMBL" id="BLYL01000003">
    <property type="protein sequence ID" value="GFO93686.1"/>
    <property type="molecule type" value="Genomic_DNA"/>
</dbReference>
<proteinExistence type="predicted"/>
<evidence type="ECO:0000313" key="2">
    <source>
        <dbReference type="EMBL" id="GFO93686.1"/>
    </source>
</evidence>
<reference evidence="2" key="1">
    <citation type="submission" date="2020-06" db="EMBL/GenBank/DDBJ databases">
        <title>Characterization of fructooligosaccharide metabolism and fructooligosaccharide-degrading enzymes in human commensal butyrate producers.</title>
        <authorList>
            <person name="Tanno H."/>
            <person name="Fujii T."/>
            <person name="Hirano K."/>
            <person name="Maeno S."/>
            <person name="Tonozuka T."/>
            <person name="Sakamoto M."/>
            <person name="Ohkuma M."/>
            <person name="Tochio T."/>
            <person name="Endo A."/>
        </authorList>
    </citation>
    <scope>NUCLEOTIDE SEQUENCE</scope>
    <source>
        <strain evidence="2">JCM 31265</strain>
    </source>
</reference>
<dbReference type="AlphaFoldDB" id="A0AAI9K5I6"/>
<name>A0AAI9K5I6_9FIRM</name>
<evidence type="ECO:0008006" key="4">
    <source>
        <dbReference type="Google" id="ProtNLM"/>
    </source>
</evidence>
<dbReference type="Proteomes" id="UP000660047">
    <property type="component" value="Unassembled WGS sequence"/>
</dbReference>